<dbReference type="HOGENOM" id="CLU_088573_0_0_5"/>
<dbReference type="AlphaFoldDB" id="A0A068SWC0"/>
<feature type="signal peptide" evidence="1">
    <location>
        <begin position="1"/>
        <end position="22"/>
    </location>
</feature>
<dbReference type="eggNOG" id="ENOG503364J">
    <property type="taxonomic scope" value="Bacteria"/>
</dbReference>
<evidence type="ECO:0000313" key="3">
    <source>
        <dbReference type="Proteomes" id="UP000028181"/>
    </source>
</evidence>
<reference evidence="3" key="1">
    <citation type="journal article" date="2014" name="BMC Genomics">
        <title>Genome sequencing of two Neorhizobium galegae strains reveals a noeT gene responsible for the unusual acetylation of the nodulation factors.</title>
        <authorList>
            <person name="Osterman J."/>
            <person name="Marsh J."/>
            <person name="Laine P.K."/>
            <person name="Zeng Z."/>
            <person name="Alatalo E."/>
            <person name="Sullivan J.T."/>
            <person name="Young J.P."/>
            <person name="Thomas-Oates J."/>
            <person name="Paulin L."/>
            <person name="Lindstrom K."/>
        </authorList>
    </citation>
    <scope>NUCLEOTIDE SEQUENCE [LARGE SCALE GENOMIC DNA]</scope>
    <source>
        <strain evidence="3">HAMBI 540</strain>
    </source>
</reference>
<feature type="chain" id="PRO_5001653440" evidence="1">
    <location>
        <begin position="23"/>
        <end position="271"/>
    </location>
</feature>
<accession>A0A068SWC0</accession>
<dbReference type="KEGG" id="ngg:RG540_CH44560"/>
<proteinExistence type="predicted"/>
<keyword evidence="1" id="KW-0732">Signal</keyword>
<name>A0A068SWC0_NEOGA</name>
<dbReference type="Proteomes" id="UP000028181">
    <property type="component" value="Chromosome I"/>
</dbReference>
<keyword evidence="3" id="KW-1185">Reference proteome</keyword>
<protein>
    <submittedName>
        <fullName evidence="2">Mll4405 protein</fullName>
    </submittedName>
</protein>
<gene>
    <name evidence="2" type="ORF">RG540_CH44560</name>
</gene>
<dbReference type="PATRIC" id="fig|1028800.3.peg.4517"/>
<sequence>MFMKTALLYAVLFGASASVSLSADFAATMFDHQVAIASDDDEEKLTIDGRQVHSNRFLLIENVGLVADVPFVVVVSSDGGNACPGSPLVVSFPPGGEPRVDEPMDDCRAAASIAAEGDHLLLATEAIPGQPSLRWTWTPGKGFAEAGKVAFQPNATMGWDDMKKAGHPSELLGIGPIAETANAMLGEHRQEFESSITGPGSGAFKNGFYIGEACMPHMCTEAEALVAADISARKLYLAWKPMGKKIILRPAVRRWPAPALAALKQWSAKWP</sequence>
<organism evidence="2 3">
    <name type="scientific">Neorhizobium galegae bv. orientalis str. HAMBI 540</name>
    <dbReference type="NCBI Taxonomy" id="1028800"/>
    <lineage>
        <taxon>Bacteria</taxon>
        <taxon>Pseudomonadati</taxon>
        <taxon>Pseudomonadota</taxon>
        <taxon>Alphaproteobacteria</taxon>
        <taxon>Hyphomicrobiales</taxon>
        <taxon>Rhizobiaceae</taxon>
        <taxon>Rhizobium/Agrobacterium group</taxon>
        <taxon>Neorhizobium</taxon>
    </lineage>
</organism>
<evidence type="ECO:0000313" key="2">
    <source>
        <dbReference type="EMBL" id="CDN50597.1"/>
    </source>
</evidence>
<dbReference type="EMBL" id="HG938353">
    <property type="protein sequence ID" value="CDN50597.1"/>
    <property type="molecule type" value="Genomic_DNA"/>
</dbReference>
<evidence type="ECO:0000256" key="1">
    <source>
        <dbReference type="SAM" id="SignalP"/>
    </source>
</evidence>